<comment type="similarity">
    <text evidence="2">Belongs to the methylmalonyl-CoA mutase family.</text>
</comment>
<dbReference type="InterPro" id="IPR016176">
    <property type="entry name" value="Cbl-dep_enz_cat"/>
</dbReference>
<evidence type="ECO:0000256" key="4">
    <source>
        <dbReference type="ARBA" id="ARBA00023235"/>
    </source>
</evidence>
<comment type="caution">
    <text evidence="7">The sequence shown here is derived from an EMBL/GenBank/DDBJ whole genome shotgun (WGS) entry which is preliminary data.</text>
</comment>
<dbReference type="RefSeq" id="WP_230303894.1">
    <property type="nucleotide sequence ID" value="NZ_CAKKMG010000116.1"/>
</dbReference>
<sequence>MIRQKIRKRLQMELKDVKNITFPKPSFEEWKEAAEASLKGKSVEKLKTNTYEGITLYPLYTEKADSTEKVAEFPGFFPFTRGTSPTGYHEKPWLVVQPVSGITAEEANEKMKASFKRGQNVVAYPARLLAEGARAEKLFKDIPLKEIPVFIDLKGKQKGLFPQFKAVAEAQNTQLTGVIAEDPIAEWLICGQLPEDTDNYFADWLKTIQDYQSVGRDLKTVLINAAVYHNGGASAVQEIAYGLSAAVQYLLEGQKQGLSIASVSEKIVFSFALDSNYFMSIAKLRAARRLWAGLAEAFDTASDHFKMAIHAVTSELTETLYDQHVNILRTTNQAFAAAIGGIQYLQIHPFTHATGETDDFSERIARNTHLILKEETNITTVVDPAGGSWYVEQLTDELAEKAWAKFLEIDAVGGILELIKQGALQKEIADVYQGRVQNAAFRKESIIGTNVYPNPADKIKTPTRNNHVSYMKVEKPVGITPLDFDRVSIQFEQIRLRSEKYKEISGTAPTIGLINLKNLKSYKPRADFVKSLAAAGGMETIGSKGCQTVEETVDYVAATKLPIYCVCGSDADYSELAPVTIKEIKKQFPEITIYCAGKQKEELEITLSEAGVKDFIHVKTNAISILSELLQKLGVN</sequence>
<dbReference type="GO" id="GO:0046872">
    <property type="term" value="F:metal ion binding"/>
    <property type="evidence" value="ECO:0007669"/>
    <property type="project" value="InterPro"/>
</dbReference>
<dbReference type="GO" id="GO:0031419">
    <property type="term" value="F:cobalamin binding"/>
    <property type="evidence" value="ECO:0007669"/>
    <property type="project" value="UniProtKB-KW"/>
</dbReference>
<protein>
    <submittedName>
        <fullName evidence="7">Methylmalonyl-CoA mutase small subunit</fullName>
        <ecNumber evidence="7">5.4.99.2</ecNumber>
    </submittedName>
</protein>
<proteinExistence type="inferred from homology"/>
<evidence type="ECO:0000256" key="1">
    <source>
        <dbReference type="ARBA" id="ARBA00001922"/>
    </source>
</evidence>
<organism evidence="7 8">
    <name type="scientific">Peribacillus simplex</name>
    <dbReference type="NCBI Taxonomy" id="1478"/>
    <lineage>
        <taxon>Bacteria</taxon>
        <taxon>Bacillati</taxon>
        <taxon>Bacillota</taxon>
        <taxon>Bacilli</taxon>
        <taxon>Bacillales</taxon>
        <taxon>Bacillaceae</taxon>
        <taxon>Peribacillus</taxon>
    </lineage>
</organism>
<dbReference type="CDD" id="cd03677">
    <property type="entry name" value="MM_CoA_mutase_beta"/>
    <property type="match status" value="1"/>
</dbReference>
<dbReference type="Gene3D" id="3.40.50.280">
    <property type="entry name" value="Cobalamin-binding domain"/>
    <property type="match status" value="1"/>
</dbReference>
<dbReference type="EMBL" id="CAKKMG010000116">
    <property type="protein sequence ID" value="CAH0305084.1"/>
    <property type="molecule type" value="Genomic_DNA"/>
</dbReference>
<comment type="cofactor">
    <cofactor evidence="1">
        <name>adenosylcob(III)alamin</name>
        <dbReference type="ChEBI" id="CHEBI:18408"/>
    </cofactor>
</comment>
<name>A0A9W4L7H6_9BACI</name>
<dbReference type="SUPFAM" id="SSF52242">
    <property type="entry name" value="Cobalamin (vitamin B12)-binding domain"/>
    <property type="match status" value="1"/>
</dbReference>
<reference evidence="7" key="1">
    <citation type="submission" date="2021-11" db="EMBL/GenBank/DDBJ databases">
        <authorList>
            <person name="Bulgarelli D."/>
        </authorList>
    </citation>
    <scope>NUCLEOTIDE SEQUENCE</scope>
    <source>
        <strain evidence="7">Bi133</strain>
    </source>
</reference>
<feature type="domain" description="Methylmalonyl-CoA mutase alpha/beta chain catalytic" evidence="6">
    <location>
        <begin position="136"/>
        <end position="466"/>
    </location>
</feature>
<evidence type="ECO:0000256" key="3">
    <source>
        <dbReference type="ARBA" id="ARBA00022628"/>
    </source>
</evidence>
<keyword evidence="4 7" id="KW-0413">Isomerase</keyword>
<dbReference type="Gene3D" id="3.20.20.240">
    <property type="entry name" value="Methylmalonyl-CoA mutase"/>
    <property type="match status" value="1"/>
</dbReference>
<evidence type="ECO:0000259" key="6">
    <source>
        <dbReference type="Pfam" id="PF01642"/>
    </source>
</evidence>
<dbReference type="PANTHER" id="PTHR48101">
    <property type="entry name" value="METHYLMALONYL-COA MUTASE, MITOCHONDRIAL-RELATED"/>
    <property type="match status" value="1"/>
</dbReference>
<evidence type="ECO:0000313" key="8">
    <source>
        <dbReference type="Proteomes" id="UP000789326"/>
    </source>
</evidence>
<evidence type="ECO:0000313" key="7">
    <source>
        <dbReference type="EMBL" id="CAH0305084.1"/>
    </source>
</evidence>
<evidence type="ECO:0000256" key="5">
    <source>
        <dbReference type="ARBA" id="ARBA00023285"/>
    </source>
</evidence>
<feature type="domain" description="Methylmalonyl-CoA mutase alpha/beta chain catalytic" evidence="6">
    <location>
        <begin position="50"/>
        <end position="122"/>
    </location>
</feature>
<dbReference type="AlphaFoldDB" id="A0A9W4L7H6"/>
<dbReference type="InterPro" id="IPR006099">
    <property type="entry name" value="MeMalonylCoA_mutase_a/b_cat"/>
</dbReference>
<gene>
    <name evidence="7" type="primary">mutA</name>
    <name evidence="7" type="ORF">SRABI133_04709</name>
</gene>
<evidence type="ECO:0000256" key="2">
    <source>
        <dbReference type="ARBA" id="ARBA00008465"/>
    </source>
</evidence>
<keyword evidence="3" id="KW-0846">Cobalamin</keyword>
<dbReference type="EC" id="5.4.99.2" evidence="7"/>
<dbReference type="Proteomes" id="UP000789326">
    <property type="component" value="Unassembled WGS sequence"/>
</dbReference>
<dbReference type="SUPFAM" id="SSF51703">
    <property type="entry name" value="Cobalamin (vitamin B12)-dependent enzymes"/>
    <property type="match status" value="1"/>
</dbReference>
<dbReference type="Pfam" id="PF01642">
    <property type="entry name" value="MM_CoA_mutase"/>
    <property type="match status" value="2"/>
</dbReference>
<dbReference type="InterPro" id="IPR036724">
    <property type="entry name" value="Cobalamin-bd_sf"/>
</dbReference>
<dbReference type="GO" id="GO:0004494">
    <property type="term" value="F:methylmalonyl-CoA mutase activity"/>
    <property type="evidence" value="ECO:0007669"/>
    <property type="project" value="UniProtKB-EC"/>
</dbReference>
<keyword evidence="5" id="KW-0170">Cobalt</keyword>
<accession>A0A9W4L7H6</accession>